<comment type="subunit">
    <text evidence="4 8">Homododecamer.</text>
</comment>
<dbReference type="Pfam" id="PF01220">
    <property type="entry name" value="DHquinase_II"/>
    <property type="match status" value="1"/>
</dbReference>
<comment type="caution">
    <text evidence="12">The sequence shown here is derived from an EMBL/GenBank/DDBJ whole genome shotgun (WGS) entry which is preliminary data.</text>
</comment>
<dbReference type="UniPathway" id="UPA00053">
    <property type="reaction ID" value="UER00086"/>
</dbReference>
<protein>
    <recommendedName>
        <fullName evidence="5 8">3-dehydroquinate dehydratase</fullName>
        <shortName evidence="8">3-dehydroquinase</shortName>
        <ecNumber evidence="5 8">4.2.1.10</ecNumber>
    </recommendedName>
    <alternativeName>
        <fullName evidence="8">Type II DHQase</fullName>
    </alternativeName>
</protein>
<dbReference type="STRING" id="317018.AVL63_12995"/>
<dbReference type="InterPro" id="IPR018509">
    <property type="entry name" value="DHquinase_II_CS"/>
</dbReference>
<feature type="site" description="Transition state stabilizer" evidence="8 11">
    <location>
        <position position="22"/>
    </location>
</feature>
<dbReference type="Gene3D" id="3.40.50.9100">
    <property type="entry name" value="Dehydroquinase, class II"/>
    <property type="match status" value="1"/>
</dbReference>
<dbReference type="InterPro" id="IPR001874">
    <property type="entry name" value="DHquinase_II"/>
</dbReference>
<evidence type="ECO:0000256" key="3">
    <source>
        <dbReference type="ARBA" id="ARBA00011037"/>
    </source>
</evidence>
<evidence type="ECO:0000313" key="12">
    <source>
        <dbReference type="EMBL" id="KUG57557.1"/>
    </source>
</evidence>
<dbReference type="EC" id="4.2.1.10" evidence="5 8"/>
<keyword evidence="7 8" id="KW-0456">Lyase</keyword>
<feature type="binding site" evidence="8 10">
    <location>
        <begin position="105"/>
        <end position="106"/>
    </location>
    <ligand>
        <name>substrate</name>
    </ligand>
</feature>
<dbReference type="PROSITE" id="PS01029">
    <property type="entry name" value="DEHYDROQUINASE_II"/>
    <property type="match status" value="1"/>
</dbReference>
<dbReference type="NCBIfam" id="NF003806">
    <property type="entry name" value="PRK05395.1-3"/>
    <property type="match status" value="1"/>
</dbReference>
<dbReference type="CDD" id="cd00466">
    <property type="entry name" value="DHQase_II"/>
    <property type="match status" value="1"/>
</dbReference>
<comment type="similarity">
    <text evidence="3 8">Belongs to the type-II 3-dehydroquinase family.</text>
</comment>
<dbReference type="GO" id="GO:0008652">
    <property type="term" value="P:amino acid biosynthetic process"/>
    <property type="evidence" value="ECO:0007669"/>
    <property type="project" value="UniProtKB-KW"/>
</dbReference>
<evidence type="ECO:0000313" key="13">
    <source>
        <dbReference type="Proteomes" id="UP000054023"/>
    </source>
</evidence>
<keyword evidence="8" id="KW-0028">Amino-acid biosynthesis</keyword>
<comment type="function">
    <text evidence="8">Catalyzes a trans-dehydration via an enolate intermediate.</text>
</comment>
<evidence type="ECO:0000256" key="6">
    <source>
        <dbReference type="ARBA" id="ARBA00023141"/>
    </source>
</evidence>
<dbReference type="NCBIfam" id="NF003807">
    <property type="entry name" value="PRK05395.1-4"/>
    <property type="match status" value="1"/>
</dbReference>
<dbReference type="PIRSF" id="PIRSF001399">
    <property type="entry name" value="DHquinase_II"/>
    <property type="match status" value="1"/>
</dbReference>
<evidence type="ECO:0000256" key="8">
    <source>
        <dbReference type="HAMAP-Rule" id="MF_00169"/>
    </source>
</evidence>
<evidence type="ECO:0000256" key="7">
    <source>
        <dbReference type="ARBA" id="ARBA00023239"/>
    </source>
</evidence>
<name>A0A0W8IC76_9MICC</name>
<dbReference type="Proteomes" id="UP000054023">
    <property type="component" value="Unassembled WGS sequence"/>
</dbReference>
<dbReference type="AlphaFoldDB" id="A0A0W8IC76"/>
<evidence type="ECO:0000256" key="11">
    <source>
        <dbReference type="PIRSR" id="PIRSR001399-3"/>
    </source>
</evidence>
<comment type="catalytic activity">
    <reaction evidence="1 8">
        <text>3-dehydroquinate = 3-dehydroshikimate + H2O</text>
        <dbReference type="Rhea" id="RHEA:21096"/>
        <dbReference type="ChEBI" id="CHEBI:15377"/>
        <dbReference type="ChEBI" id="CHEBI:16630"/>
        <dbReference type="ChEBI" id="CHEBI:32364"/>
        <dbReference type="EC" id="4.2.1.10"/>
    </reaction>
</comment>
<feature type="binding site" evidence="8 10">
    <location>
        <position position="91"/>
    </location>
    <ligand>
        <name>substrate</name>
    </ligand>
</feature>
<evidence type="ECO:0000256" key="4">
    <source>
        <dbReference type="ARBA" id="ARBA00011193"/>
    </source>
</evidence>
<keyword evidence="6 8" id="KW-0057">Aromatic amino acid biosynthesis</keyword>
<dbReference type="OrthoDB" id="9790793at2"/>
<reference evidence="13" key="1">
    <citation type="submission" date="2015-12" db="EMBL/GenBank/DDBJ databases">
        <authorList>
            <person name="Nair G.R."/>
            <person name="Kaur G."/>
            <person name="Mayilraj S."/>
        </authorList>
    </citation>
    <scope>NUCLEOTIDE SEQUENCE [LARGE SCALE GENOMIC DNA]</scope>
    <source>
        <strain evidence="13">CD08_7</strain>
    </source>
</reference>
<dbReference type="NCBIfam" id="TIGR01088">
    <property type="entry name" value="aroQ"/>
    <property type="match status" value="1"/>
</dbReference>
<dbReference type="SUPFAM" id="SSF52304">
    <property type="entry name" value="Type II 3-dehydroquinate dehydratase"/>
    <property type="match status" value="1"/>
</dbReference>
<comment type="pathway">
    <text evidence="2 8">Metabolic intermediate biosynthesis; chorismate biosynthesis; chorismate from D-erythrose 4-phosphate and phosphoenolpyruvate: step 3/7.</text>
</comment>
<dbReference type="EMBL" id="LQBM01000005">
    <property type="protein sequence ID" value="KUG57557.1"/>
    <property type="molecule type" value="Genomic_DNA"/>
</dbReference>
<dbReference type="GO" id="GO:0009073">
    <property type="term" value="P:aromatic amino acid family biosynthetic process"/>
    <property type="evidence" value="ECO:0007669"/>
    <property type="project" value="UniProtKB-KW"/>
</dbReference>
<evidence type="ECO:0000256" key="9">
    <source>
        <dbReference type="PIRSR" id="PIRSR001399-1"/>
    </source>
</evidence>
<evidence type="ECO:0000256" key="5">
    <source>
        <dbReference type="ARBA" id="ARBA00012060"/>
    </source>
</evidence>
<evidence type="ECO:0000256" key="10">
    <source>
        <dbReference type="PIRSR" id="PIRSR001399-2"/>
    </source>
</evidence>
<feature type="binding site" evidence="8 10">
    <location>
        <position position="78"/>
    </location>
    <ligand>
        <name>substrate</name>
    </ligand>
</feature>
<feature type="binding site" evidence="8 10">
    <location>
        <position position="115"/>
    </location>
    <ligand>
        <name>substrate</name>
    </ligand>
</feature>
<feature type="active site" description="Proton acceptor" evidence="8 9">
    <location>
        <position position="27"/>
    </location>
</feature>
<dbReference type="GO" id="GO:0003855">
    <property type="term" value="F:3-dehydroquinate dehydratase activity"/>
    <property type="evidence" value="ECO:0007669"/>
    <property type="project" value="UniProtKB-UniRule"/>
</dbReference>
<keyword evidence="13" id="KW-1185">Reference proteome</keyword>
<organism evidence="12 13">
    <name type="scientific">Nesterenkonia jeotgali</name>
    <dbReference type="NCBI Taxonomy" id="317018"/>
    <lineage>
        <taxon>Bacteria</taxon>
        <taxon>Bacillati</taxon>
        <taxon>Actinomycetota</taxon>
        <taxon>Actinomycetes</taxon>
        <taxon>Micrococcales</taxon>
        <taxon>Micrococcaceae</taxon>
        <taxon>Nesterenkonia</taxon>
    </lineage>
</organism>
<feature type="binding site" evidence="8 10">
    <location>
        <position position="84"/>
    </location>
    <ligand>
        <name>substrate</name>
    </ligand>
</feature>
<dbReference type="RefSeq" id="WP_058889576.1">
    <property type="nucleotide sequence ID" value="NZ_LQBM01000005.1"/>
</dbReference>
<feature type="active site" description="Proton donor" evidence="8 9">
    <location>
        <position position="104"/>
    </location>
</feature>
<dbReference type="InterPro" id="IPR036441">
    <property type="entry name" value="DHquinase_II_sf"/>
</dbReference>
<sequence length="150" mass="16018">MPTETPRLLIINGPNLNLLGTREPGIYGASTLADVEQLCRESASALGFEAELLQSNHEGVIIDAIQAARNNAVGIVINPAAYTHTSVAIADALRAVELPVVEVHLSNVHSREEFRRHSYVSPAAVAVIAGAGINGYRYAVDHLASLLRED</sequence>
<accession>A0A0W8IC76</accession>
<proteinExistence type="inferred from homology"/>
<gene>
    <name evidence="8" type="primary">aroQ</name>
    <name evidence="12" type="ORF">AVL63_12995</name>
</gene>
<evidence type="ECO:0000256" key="1">
    <source>
        <dbReference type="ARBA" id="ARBA00001864"/>
    </source>
</evidence>
<evidence type="ECO:0000256" key="2">
    <source>
        <dbReference type="ARBA" id="ARBA00004902"/>
    </source>
</evidence>
<dbReference type="PANTHER" id="PTHR21272:SF3">
    <property type="entry name" value="CATABOLIC 3-DEHYDROQUINASE"/>
    <property type="match status" value="1"/>
</dbReference>
<dbReference type="GO" id="GO:0019631">
    <property type="term" value="P:quinate catabolic process"/>
    <property type="evidence" value="ECO:0007669"/>
    <property type="project" value="TreeGrafter"/>
</dbReference>
<dbReference type="NCBIfam" id="NF003805">
    <property type="entry name" value="PRK05395.1-2"/>
    <property type="match status" value="1"/>
</dbReference>
<dbReference type="PANTHER" id="PTHR21272">
    <property type="entry name" value="CATABOLIC 3-DEHYDROQUINASE"/>
    <property type="match status" value="1"/>
</dbReference>
<dbReference type="HAMAP" id="MF_00169">
    <property type="entry name" value="AroQ"/>
    <property type="match status" value="1"/>
</dbReference>
<dbReference type="GO" id="GO:0009423">
    <property type="term" value="P:chorismate biosynthetic process"/>
    <property type="evidence" value="ECO:0007669"/>
    <property type="project" value="UniProtKB-UniRule"/>
</dbReference>